<dbReference type="RefSeq" id="XP_017974532.1">
    <property type="nucleotide sequence ID" value="XM_018119043.1"/>
</dbReference>
<dbReference type="GeneID" id="18601863"/>
<dbReference type="Pfam" id="PF04504">
    <property type="entry name" value="GeBP-like_DBD"/>
    <property type="match status" value="1"/>
</dbReference>
<evidence type="ECO:0000313" key="4">
    <source>
        <dbReference type="RefSeq" id="XP_017974532.1"/>
    </source>
</evidence>
<comment type="similarity">
    <text evidence="1">Belongs to the GeBP family.</text>
</comment>
<organism evidence="3 4">
    <name type="scientific">Theobroma cacao</name>
    <name type="common">Cacao</name>
    <name type="synonym">Cocoa</name>
    <dbReference type="NCBI Taxonomy" id="3641"/>
    <lineage>
        <taxon>Eukaryota</taxon>
        <taxon>Viridiplantae</taxon>
        <taxon>Streptophyta</taxon>
        <taxon>Embryophyta</taxon>
        <taxon>Tracheophyta</taxon>
        <taxon>Spermatophyta</taxon>
        <taxon>Magnoliopsida</taxon>
        <taxon>eudicotyledons</taxon>
        <taxon>Gunneridae</taxon>
        <taxon>Pentapetalae</taxon>
        <taxon>rosids</taxon>
        <taxon>malvids</taxon>
        <taxon>Malvales</taxon>
        <taxon>Malvaceae</taxon>
        <taxon>Byttnerioideae</taxon>
        <taxon>Theobroma</taxon>
    </lineage>
</organism>
<dbReference type="AlphaFoldDB" id="A0AB32W965"/>
<dbReference type="PANTHER" id="PTHR31662:SF8">
    <property type="entry name" value="EXPRESSED PROTEIN"/>
    <property type="match status" value="1"/>
</dbReference>
<gene>
    <name evidence="4" type="primary">LOC18601863</name>
</gene>
<evidence type="ECO:0000259" key="2">
    <source>
        <dbReference type="Pfam" id="PF04504"/>
    </source>
</evidence>
<dbReference type="Gramene" id="Tc04v2_t009530.1">
    <property type="protein sequence ID" value="Tc04v2_p009530.1"/>
    <property type="gene ID" value="Tc04v2_g009530"/>
</dbReference>
<dbReference type="PANTHER" id="PTHR31662">
    <property type="entry name" value="BNAANNG10740D PROTEIN-RELATED"/>
    <property type="match status" value="1"/>
</dbReference>
<feature type="domain" description="Glabrous enhancer-binding protein-like DBD" evidence="2">
    <location>
        <begin position="6"/>
        <end position="52"/>
    </location>
</feature>
<dbReference type="KEGG" id="tcc:18601863"/>
<proteinExistence type="inferred from homology"/>
<protein>
    <submittedName>
        <fullName evidence="4">Uncharacterized protein LOC18601863</fullName>
    </submittedName>
</protein>
<sequence length="187" mass="21475">MTIPKRSQLSEKLKRLRKKFRVISSRLARRLNPSALSPHDHALFDFSKRLWSPEFSSTSPFGKSSSGFNLGFSLDHENSDIVDGNDFEDCDLIENDGELKMNEVNVNYDFGGGRDEVVNDGQIDGVVAKSVLDVFDECFKEVGMVFAKQGLVWLDTMERRWKEQRISELDMLGRRLRLVIENSLTRR</sequence>
<dbReference type="GO" id="GO:0006355">
    <property type="term" value="P:regulation of DNA-templated transcription"/>
    <property type="evidence" value="ECO:0007669"/>
    <property type="project" value="InterPro"/>
</dbReference>
<evidence type="ECO:0000256" key="1">
    <source>
        <dbReference type="ARBA" id="ARBA00010820"/>
    </source>
</evidence>
<dbReference type="InterPro" id="IPR053932">
    <property type="entry name" value="GeBP-like_DBD"/>
</dbReference>
<name>A0AB32W965_THECC</name>
<dbReference type="Proteomes" id="UP000694886">
    <property type="component" value="Chromosome 4"/>
</dbReference>
<accession>A0AB32W965</accession>
<reference evidence="4" key="2">
    <citation type="submission" date="2025-08" db="UniProtKB">
        <authorList>
            <consortium name="RefSeq"/>
        </authorList>
    </citation>
    <scope>IDENTIFICATION</scope>
</reference>
<evidence type="ECO:0000313" key="3">
    <source>
        <dbReference type="Proteomes" id="UP000694886"/>
    </source>
</evidence>
<dbReference type="InterPro" id="IPR007592">
    <property type="entry name" value="GEBP"/>
</dbReference>
<reference evidence="3" key="1">
    <citation type="journal article" date="1997" name="Nucleic Acids Res.">
        <title>tRNAscan-SE: a program for improved detection of transfer RNA genes in genomic sequence.</title>
        <authorList>
            <person name="Lowe T.M."/>
            <person name="Eddy S.R."/>
        </authorList>
    </citation>
    <scope>NUCLEOTIDE SEQUENCE [LARGE SCALE GENOMIC DNA]</scope>
    <source>
        <strain evidence="3">r\B97-61/B2</strain>
    </source>
</reference>